<gene>
    <name evidence="1" type="ORF">ORI27_26100</name>
</gene>
<sequence>MEQELKAEDVLEVALRQRNWGRWGKDDQLGTVNFIDAEAIVRAASLVRQGKVISCALPYDENGPQSGTFGRVNPIHTMLQDGGDAATGAQDHLDGIRYADDAIYMPLQCGTQWDALSHIFYDGTMYNGFRQELVTSRGTPVCGVENYADKIVTRGVFLDIPAHRGVDWLEPGEPIGADELTACAAREGVAPLRGDIVLVRTGAIAMARAKGEWGTYAGGDAPGLDLSAAEWLCEHEVAGVATDTWGMEVRPNQTAEIFQPLHVVLLVNAGMLVGEIFDLERLSEDCAEDGVYEFMFVAPPLPFTGAVGSPLNPLVIK</sequence>
<dbReference type="RefSeq" id="WP_265999994.1">
    <property type="nucleotide sequence ID" value="NZ_JAPJDN010000034.1"/>
</dbReference>
<dbReference type="InterPro" id="IPR037175">
    <property type="entry name" value="KFase_sf"/>
</dbReference>
<dbReference type="Gene3D" id="3.50.30.50">
    <property type="entry name" value="Putative cyclase"/>
    <property type="match status" value="1"/>
</dbReference>
<proteinExistence type="predicted"/>
<organism evidence="1 2">
    <name type="scientific">Mycobacterium pinniadriaticum</name>
    <dbReference type="NCBI Taxonomy" id="2994102"/>
    <lineage>
        <taxon>Bacteria</taxon>
        <taxon>Bacillati</taxon>
        <taxon>Actinomycetota</taxon>
        <taxon>Actinomycetes</taxon>
        <taxon>Mycobacteriales</taxon>
        <taxon>Mycobacteriaceae</taxon>
        <taxon>Mycobacterium</taxon>
    </lineage>
</organism>
<name>A0ABT3SKY6_9MYCO</name>
<dbReference type="InterPro" id="IPR007325">
    <property type="entry name" value="KFase/CYL"/>
</dbReference>
<accession>A0ABT3SKY6</accession>
<protein>
    <submittedName>
        <fullName evidence="1">Cyclase family protein</fullName>
    </submittedName>
</protein>
<dbReference type="EMBL" id="JAPJDO010000034">
    <property type="protein sequence ID" value="MCX2940173.1"/>
    <property type="molecule type" value="Genomic_DNA"/>
</dbReference>
<dbReference type="SUPFAM" id="SSF102198">
    <property type="entry name" value="Putative cyclase"/>
    <property type="match status" value="1"/>
</dbReference>
<reference evidence="1 2" key="1">
    <citation type="submission" date="2022-11" db="EMBL/GenBank/DDBJ databases">
        <title>Mycobacterium sp. nov.</title>
        <authorList>
            <person name="Papic B."/>
            <person name="Spicic S."/>
            <person name="Duvnjak S."/>
        </authorList>
    </citation>
    <scope>NUCLEOTIDE SEQUENCE [LARGE SCALE GENOMIC DNA]</scope>
    <source>
        <strain evidence="1 2">CVI_P4</strain>
    </source>
</reference>
<evidence type="ECO:0000313" key="1">
    <source>
        <dbReference type="EMBL" id="MCX2940173.1"/>
    </source>
</evidence>
<comment type="caution">
    <text evidence="1">The sequence shown here is derived from an EMBL/GenBank/DDBJ whole genome shotgun (WGS) entry which is preliminary data.</text>
</comment>
<dbReference type="PANTHER" id="PTHR34861">
    <property type="match status" value="1"/>
</dbReference>
<dbReference type="Pfam" id="PF04199">
    <property type="entry name" value="Cyclase"/>
    <property type="match status" value="1"/>
</dbReference>
<dbReference type="PANTHER" id="PTHR34861:SF10">
    <property type="entry name" value="CYCLASE"/>
    <property type="match status" value="1"/>
</dbReference>
<dbReference type="Proteomes" id="UP001300745">
    <property type="component" value="Unassembled WGS sequence"/>
</dbReference>
<keyword evidence="2" id="KW-1185">Reference proteome</keyword>
<evidence type="ECO:0000313" key="2">
    <source>
        <dbReference type="Proteomes" id="UP001300745"/>
    </source>
</evidence>